<dbReference type="EMBL" id="GIFC01001215">
    <property type="protein sequence ID" value="MXU83298.1"/>
    <property type="molecule type" value="Transcribed_RNA"/>
</dbReference>
<proteinExistence type="predicted"/>
<name>A0A6B0TVF6_IXORI</name>
<reference evidence="2" key="1">
    <citation type="submission" date="2019-12" db="EMBL/GenBank/DDBJ databases">
        <title>An insight into the sialome of adult female Ixodes ricinus ticks feeding for 6 days.</title>
        <authorList>
            <person name="Perner J."/>
            <person name="Ribeiro J.M.C."/>
        </authorList>
    </citation>
    <scope>NUCLEOTIDE SEQUENCE</scope>
    <source>
        <strain evidence="2">Semi-engorged</strain>
        <tissue evidence="2">Salivary glands</tissue>
    </source>
</reference>
<sequence>MRLQLVSLLVCLAMQSRVPGQQKVVVDNKPDLVCHQPSFLEHSVAIGLRRRQRRAQTQHPPNFLFGCSVDAFLF</sequence>
<evidence type="ECO:0000313" key="2">
    <source>
        <dbReference type="EMBL" id="MXU83298.1"/>
    </source>
</evidence>
<organism evidence="2">
    <name type="scientific">Ixodes ricinus</name>
    <name type="common">Common tick</name>
    <name type="synonym">Acarus ricinus</name>
    <dbReference type="NCBI Taxonomy" id="34613"/>
    <lineage>
        <taxon>Eukaryota</taxon>
        <taxon>Metazoa</taxon>
        <taxon>Ecdysozoa</taxon>
        <taxon>Arthropoda</taxon>
        <taxon>Chelicerata</taxon>
        <taxon>Arachnida</taxon>
        <taxon>Acari</taxon>
        <taxon>Parasitiformes</taxon>
        <taxon>Ixodida</taxon>
        <taxon>Ixodoidea</taxon>
        <taxon>Ixodidae</taxon>
        <taxon>Ixodinae</taxon>
        <taxon>Ixodes</taxon>
    </lineage>
</organism>
<keyword evidence="1" id="KW-0732">Signal</keyword>
<feature type="chain" id="PRO_5025659497" evidence="1">
    <location>
        <begin position="21"/>
        <end position="74"/>
    </location>
</feature>
<accession>A0A6B0TVF6</accession>
<dbReference type="AlphaFoldDB" id="A0A6B0TVF6"/>
<feature type="signal peptide" evidence="1">
    <location>
        <begin position="1"/>
        <end position="20"/>
    </location>
</feature>
<protein>
    <submittedName>
        <fullName evidence="2">Putative secreted protein</fullName>
    </submittedName>
</protein>
<evidence type="ECO:0000256" key="1">
    <source>
        <dbReference type="SAM" id="SignalP"/>
    </source>
</evidence>